<dbReference type="KEGG" id="aon:DEH84_05220"/>
<feature type="domain" description="ACB" evidence="2">
    <location>
        <begin position="4"/>
        <end position="88"/>
    </location>
</feature>
<keyword evidence="4" id="KW-1185">Reference proteome</keyword>
<name>A0A2U8FPF3_9BURK</name>
<dbReference type="InterPro" id="IPR000582">
    <property type="entry name" value="Acyl-CoA-binding_protein"/>
</dbReference>
<accession>A0A2U8FPF3</accession>
<evidence type="ECO:0000313" key="3">
    <source>
        <dbReference type="EMBL" id="AWI52889.1"/>
    </source>
</evidence>
<dbReference type="EMBL" id="CP029210">
    <property type="protein sequence ID" value="AWI52889.1"/>
    <property type="molecule type" value="Genomic_DNA"/>
</dbReference>
<sequence length="88" mass="9653">MSDLQARFEQAVVESKQLTSKPDNNTLLQIYSLFKQGSTGDVQGDRPGMMDFVGRAKYDAWAALKGKGQAEAQQAYIDLIASLKARQG</sequence>
<evidence type="ECO:0000313" key="4">
    <source>
        <dbReference type="Proteomes" id="UP000244892"/>
    </source>
</evidence>
<dbReference type="Proteomes" id="UP000244892">
    <property type="component" value="Chromosome"/>
</dbReference>
<protein>
    <submittedName>
        <fullName evidence="3">Acyl-CoA-binding protein</fullName>
    </submittedName>
</protein>
<dbReference type="InterPro" id="IPR014352">
    <property type="entry name" value="FERM/acyl-CoA-bd_prot_sf"/>
</dbReference>
<reference evidence="3 4" key="1">
    <citation type="submission" date="2018-05" db="EMBL/GenBank/DDBJ databases">
        <title>complete genome sequence of Aquabacterium olei NBRC 110486.</title>
        <authorList>
            <person name="Tang B."/>
            <person name="Chang J."/>
            <person name="Zhang L."/>
            <person name="Yang H."/>
        </authorList>
    </citation>
    <scope>NUCLEOTIDE SEQUENCE [LARGE SCALE GENOMIC DNA]</scope>
    <source>
        <strain evidence="3 4">NBRC 110486</strain>
    </source>
</reference>
<proteinExistence type="predicted"/>
<dbReference type="PROSITE" id="PS51228">
    <property type="entry name" value="ACB_2"/>
    <property type="match status" value="1"/>
</dbReference>
<dbReference type="RefSeq" id="WP_109035399.1">
    <property type="nucleotide sequence ID" value="NZ_CP029210.1"/>
</dbReference>
<dbReference type="GO" id="GO:0006631">
    <property type="term" value="P:fatty acid metabolic process"/>
    <property type="evidence" value="ECO:0007669"/>
    <property type="project" value="TreeGrafter"/>
</dbReference>
<evidence type="ECO:0000256" key="1">
    <source>
        <dbReference type="ARBA" id="ARBA00023121"/>
    </source>
</evidence>
<dbReference type="PANTHER" id="PTHR23310">
    <property type="entry name" value="ACYL-COA-BINDING PROTEIN, ACBP"/>
    <property type="match status" value="1"/>
</dbReference>
<organism evidence="3 4">
    <name type="scientific">Aquabacterium olei</name>
    <dbReference type="NCBI Taxonomy" id="1296669"/>
    <lineage>
        <taxon>Bacteria</taxon>
        <taxon>Pseudomonadati</taxon>
        <taxon>Pseudomonadota</taxon>
        <taxon>Betaproteobacteria</taxon>
        <taxon>Burkholderiales</taxon>
        <taxon>Aquabacterium</taxon>
    </lineage>
</organism>
<dbReference type="AlphaFoldDB" id="A0A2U8FPF3"/>
<dbReference type="Gene3D" id="1.20.80.10">
    <property type="match status" value="1"/>
</dbReference>
<dbReference type="GO" id="GO:0000062">
    <property type="term" value="F:fatty-acyl-CoA binding"/>
    <property type="evidence" value="ECO:0007669"/>
    <property type="project" value="InterPro"/>
</dbReference>
<keyword evidence="1" id="KW-0446">Lipid-binding</keyword>
<dbReference type="SUPFAM" id="SSF47027">
    <property type="entry name" value="Acyl-CoA binding protein"/>
    <property type="match status" value="1"/>
</dbReference>
<dbReference type="PRINTS" id="PR00689">
    <property type="entry name" value="ACOABINDINGP"/>
</dbReference>
<dbReference type="OrthoDB" id="5625302at2"/>
<dbReference type="PANTHER" id="PTHR23310:SF62">
    <property type="entry name" value="ACYL-COA BINDING PROTEIN 1, ISOFORM A"/>
    <property type="match status" value="1"/>
</dbReference>
<evidence type="ECO:0000259" key="2">
    <source>
        <dbReference type="PROSITE" id="PS51228"/>
    </source>
</evidence>
<dbReference type="InterPro" id="IPR035984">
    <property type="entry name" value="Acyl-CoA-binding_sf"/>
</dbReference>
<dbReference type="Pfam" id="PF00887">
    <property type="entry name" value="ACBP"/>
    <property type="match status" value="1"/>
</dbReference>
<gene>
    <name evidence="3" type="ORF">DEH84_05220</name>
</gene>